<comment type="caution">
    <text evidence="1">The sequence shown here is derived from an EMBL/GenBank/DDBJ whole genome shotgun (WGS) entry which is preliminary data.</text>
</comment>
<accession>A0A645F3H4</accession>
<protein>
    <recommendedName>
        <fullName evidence="2">Xylose isomerase-like TIM barrel domain-containing protein</fullName>
    </recommendedName>
</protein>
<organism evidence="1">
    <name type="scientific">bioreactor metagenome</name>
    <dbReference type="NCBI Taxonomy" id="1076179"/>
    <lineage>
        <taxon>unclassified sequences</taxon>
        <taxon>metagenomes</taxon>
        <taxon>ecological metagenomes</taxon>
    </lineage>
</organism>
<dbReference type="EMBL" id="VSSQ01054990">
    <property type="protein sequence ID" value="MPN08898.1"/>
    <property type="molecule type" value="Genomic_DNA"/>
</dbReference>
<evidence type="ECO:0000313" key="1">
    <source>
        <dbReference type="EMBL" id="MPN08898.1"/>
    </source>
</evidence>
<sequence length="43" mass="4747">MLREVGYTGMCSLEHERNMKDPLQGIAESIGYFRGVIATTSGK</sequence>
<dbReference type="AlphaFoldDB" id="A0A645F3H4"/>
<dbReference type="Gene3D" id="3.20.20.150">
    <property type="entry name" value="Divalent-metal-dependent TIM barrel enzymes"/>
    <property type="match status" value="1"/>
</dbReference>
<dbReference type="SUPFAM" id="SSF51658">
    <property type="entry name" value="Xylose isomerase-like"/>
    <property type="match status" value="1"/>
</dbReference>
<evidence type="ECO:0008006" key="2">
    <source>
        <dbReference type="Google" id="ProtNLM"/>
    </source>
</evidence>
<proteinExistence type="predicted"/>
<gene>
    <name evidence="1" type="ORF">SDC9_156186</name>
</gene>
<dbReference type="InterPro" id="IPR036237">
    <property type="entry name" value="Xyl_isomerase-like_sf"/>
</dbReference>
<reference evidence="1" key="1">
    <citation type="submission" date="2019-08" db="EMBL/GenBank/DDBJ databases">
        <authorList>
            <person name="Kucharzyk K."/>
            <person name="Murdoch R.W."/>
            <person name="Higgins S."/>
            <person name="Loffler F."/>
        </authorList>
    </citation>
    <scope>NUCLEOTIDE SEQUENCE</scope>
</reference>
<name>A0A645F3H4_9ZZZZ</name>